<keyword evidence="1" id="KW-0808">Transferase</keyword>
<proteinExistence type="predicted"/>
<dbReference type="EMBL" id="JABFJV010000321">
    <property type="protein sequence ID" value="NOK38450.1"/>
    <property type="molecule type" value="Genomic_DNA"/>
</dbReference>
<gene>
    <name evidence="1" type="ORF">HMI49_35165</name>
</gene>
<dbReference type="Proteomes" id="UP000563426">
    <property type="component" value="Unassembled WGS sequence"/>
</dbReference>
<dbReference type="InterPro" id="IPR025799">
    <property type="entry name" value="Arg_MeTrfase"/>
</dbReference>
<dbReference type="GO" id="GO:0016274">
    <property type="term" value="F:protein-arginine N-methyltransferase activity"/>
    <property type="evidence" value="ECO:0007669"/>
    <property type="project" value="InterPro"/>
</dbReference>
<dbReference type="PANTHER" id="PTHR11006:SF4">
    <property type="entry name" value="PROTEIN ARGININE N-METHYLTRANSFERASE 7"/>
    <property type="match status" value="1"/>
</dbReference>
<name>A0A3A8I0M7_9BACT</name>
<evidence type="ECO:0000313" key="1">
    <source>
        <dbReference type="EMBL" id="NOK38450.1"/>
    </source>
</evidence>
<reference evidence="1 2" key="1">
    <citation type="submission" date="2020-05" db="EMBL/GenBank/DDBJ databases">
        <authorList>
            <person name="Whitworth D."/>
        </authorList>
    </citation>
    <scope>NUCLEOTIDE SEQUENCE [LARGE SCALE GENOMIC DNA]</scope>
    <source>
        <strain evidence="1 2">AB043B</strain>
    </source>
</reference>
<accession>A0A3A8I0M7</accession>
<keyword evidence="1" id="KW-0489">Methyltransferase</keyword>
<dbReference type="PANTHER" id="PTHR11006">
    <property type="entry name" value="PROTEIN ARGININE N-METHYLTRANSFERASE"/>
    <property type="match status" value="1"/>
</dbReference>
<dbReference type="OrthoDB" id="5383291at2"/>
<sequence length="331" mass="38519">MSNLLDLPRQALMDLRSRLSHLPLVSHLHRRHAPNSLALSSPAPQDSVLADPQRVEVWRRAVERYVRPNQVVVDVKAGTGLRTFLAAHQQPRKLYAVDDSRLLDTTQWVARRNGLDRIDFVREPTWHFQPQEKADVLLHELLGDALLDAGLVPRMLDLRSRLLKPGGRILPNRFEVFVEPVQLREEACVPFIWTQHLPHVDFRCLQSLREAMSPSYFTRLVRSYEVDHLLCEPEPAFGFDLETMRADGLPSRVRIRRPVEEDGRVDGFCLFYKVAFDAELAYDVSPLRERNTTAMTLLRVEPREFSRYDTLNFELELPNPSDPRTWRWQFT</sequence>
<dbReference type="GO" id="GO:0032259">
    <property type="term" value="P:methylation"/>
    <property type="evidence" value="ECO:0007669"/>
    <property type="project" value="UniProtKB-KW"/>
</dbReference>
<dbReference type="CDD" id="cd02440">
    <property type="entry name" value="AdoMet_MTases"/>
    <property type="match status" value="1"/>
</dbReference>
<dbReference type="SUPFAM" id="SSF53335">
    <property type="entry name" value="S-adenosyl-L-methionine-dependent methyltransferases"/>
    <property type="match status" value="1"/>
</dbReference>
<dbReference type="RefSeq" id="WP_120529000.1">
    <property type="nucleotide sequence ID" value="NZ_JABFJV010000321.1"/>
</dbReference>
<comment type="caution">
    <text evidence="1">The sequence shown here is derived from an EMBL/GenBank/DDBJ whole genome shotgun (WGS) entry which is preliminary data.</text>
</comment>
<dbReference type="GO" id="GO:0042054">
    <property type="term" value="F:histone methyltransferase activity"/>
    <property type="evidence" value="ECO:0007669"/>
    <property type="project" value="TreeGrafter"/>
</dbReference>
<organism evidence="1 2">
    <name type="scientific">Corallococcus exercitus</name>
    <dbReference type="NCBI Taxonomy" id="2316736"/>
    <lineage>
        <taxon>Bacteria</taxon>
        <taxon>Pseudomonadati</taxon>
        <taxon>Myxococcota</taxon>
        <taxon>Myxococcia</taxon>
        <taxon>Myxococcales</taxon>
        <taxon>Cystobacterineae</taxon>
        <taxon>Myxococcaceae</taxon>
        <taxon>Corallococcus</taxon>
    </lineage>
</organism>
<dbReference type="AlphaFoldDB" id="A0A3A8I0M7"/>
<dbReference type="Gene3D" id="2.70.160.11">
    <property type="entry name" value="Hnrnp arginine n-methyltransferase1"/>
    <property type="match status" value="1"/>
</dbReference>
<dbReference type="InterPro" id="IPR029063">
    <property type="entry name" value="SAM-dependent_MTases_sf"/>
</dbReference>
<evidence type="ECO:0000313" key="2">
    <source>
        <dbReference type="Proteomes" id="UP000563426"/>
    </source>
</evidence>
<protein>
    <submittedName>
        <fullName evidence="1">Class I SAM-dependent methyltransferase</fullName>
    </submittedName>
</protein>
<keyword evidence="2" id="KW-1185">Reference proteome</keyword>
<dbReference type="Gene3D" id="3.40.50.150">
    <property type="entry name" value="Vaccinia Virus protein VP39"/>
    <property type="match status" value="1"/>
</dbReference>